<accession>A0A1X7UVS4</accession>
<evidence type="ECO:0000256" key="1">
    <source>
        <dbReference type="SAM" id="MobiDB-lite"/>
    </source>
</evidence>
<dbReference type="InParanoid" id="A0A1X7UVS4"/>
<evidence type="ECO:0000313" key="2">
    <source>
        <dbReference type="EnsemblMetazoa" id="Aqu2.1.31776_001"/>
    </source>
</evidence>
<proteinExistence type="predicted"/>
<dbReference type="EnsemblMetazoa" id="Aqu2.1.31776_001">
    <property type="protein sequence ID" value="Aqu2.1.31776_001"/>
    <property type="gene ID" value="Aqu2.1.31776"/>
</dbReference>
<feature type="region of interest" description="Disordered" evidence="1">
    <location>
        <begin position="15"/>
        <end position="34"/>
    </location>
</feature>
<dbReference type="AlphaFoldDB" id="A0A1X7UVS4"/>
<organism evidence="2">
    <name type="scientific">Amphimedon queenslandica</name>
    <name type="common">Sponge</name>
    <dbReference type="NCBI Taxonomy" id="400682"/>
    <lineage>
        <taxon>Eukaryota</taxon>
        <taxon>Metazoa</taxon>
        <taxon>Porifera</taxon>
        <taxon>Demospongiae</taxon>
        <taxon>Heteroscleromorpha</taxon>
        <taxon>Haplosclerida</taxon>
        <taxon>Niphatidae</taxon>
        <taxon>Amphimedon</taxon>
    </lineage>
</organism>
<reference evidence="2" key="1">
    <citation type="submission" date="2017-05" db="UniProtKB">
        <authorList>
            <consortium name="EnsemblMetazoa"/>
        </authorList>
    </citation>
    <scope>IDENTIFICATION</scope>
</reference>
<sequence>PITAVFIGLSPPPVSYLRSKDPPLTSSRDRKSPR</sequence>
<name>A0A1X7UVS4_AMPQE</name>
<protein>
    <submittedName>
        <fullName evidence="2">Uncharacterized protein</fullName>
    </submittedName>
</protein>